<sequence length="61" mass="6931">MTRADDELAAREPRAEAFEGEAAYADAWRAWDDEAGEFEDIRPPVPWSCRSMGAASPRCWR</sequence>
<reference evidence="1 2" key="1">
    <citation type="submission" date="2020-10" db="EMBL/GenBank/DDBJ databases">
        <title>Sequencing the genomes of 1000 actinobacteria strains.</title>
        <authorList>
            <person name="Klenk H.-P."/>
        </authorList>
    </citation>
    <scope>NUCLEOTIDE SEQUENCE [LARGE SCALE GENOMIC DNA]</scope>
    <source>
        <strain evidence="1 2">DSM 41803</strain>
    </source>
</reference>
<dbReference type="RefSeq" id="WP_046918938.1">
    <property type="nucleotide sequence ID" value="NZ_JADBGF010000001.1"/>
</dbReference>
<dbReference type="EMBL" id="JADBGF010000001">
    <property type="protein sequence ID" value="MBE1600897.1"/>
    <property type="molecule type" value="Genomic_DNA"/>
</dbReference>
<dbReference type="AlphaFoldDB" id="A0A8I0PB30"/>
<evidence type="ECO:0000313" key="2">
    <source>
        <dbReference type="Proteomes" id="UP000629287"/>
    </source>
</evidence>
<name>A0A8I0PB30_9ACTN</name>
<comment type="caution">
    <text evidence="1">The sequence shown here is derived from an EMBL/GenBank/DDBJ whole genome shotgun (WGS) entry which is preliminary data.</text>
</comment>
<dbReference type="Proteomes" id="UP000629287">
    <property type="component" value="Unassembled WGS sequence"/>
</dbReference>
<proteinExistence type="predicted"/>
<evidence type="ECO:0000313" key="1">
    <source>
        <dbReference type="EMBL" id="MBE1600897.1"/>
    </source>
</evidence>
<dbReference type="GeneID" id="86833773"/>
<accession>A0A8I0PB30</accession>
<organism evidence="1 2">
    <name type="scientific">Streptomyces stelliscabiei</name>
    <dbReference type="NCBI Taxonomy" id="146820"/>
    <lineage>
        <taxon>Bacteria</taxon>
        <taxon>Bacillati</taxon>
        <taxon>Actinomycetota</taxon>
        <taxon>Actinomycetes</taxon>
        <taxon>Kitasatosporales</taxon>
        <taxon>Streptomycetaceae</taxon>
        <taxon>Streptomyces</taxon>
    </lineage>
</organism>
<protein>
    <submittedName>
        <fullName evidence="1">Uncharacterized protein</fullName>
    </submittedName>
</protein>
<keyword evidence="2" id="KW-1185">Reference proteome</keyword>
<gene>
    <name evidence="1" type="ORF">H4687_007026</name>
</gene>